<accession>A0AAV4UWZ9</accession>
<sequence>MNFLFSDTLPAFISPIFPYLPDAFVREPGIMANARSAAVQASICCDCLPVLEDRELGLQILRRVSFMGESACFSITAARDILQGKGYEVQNTCGVTFINNPFQQYPLLRPHCAVEVPARIIPPPEDSWKFE</sequence>
<protein>
    <submittedName>
        <fullName evidence="1">Uncharacterized protein</fullName>
    </submittedName>
</protein>
<comment type="caution">
    <text evidence="1">The sequence shown here is derived from an EMBL/GenBank/DDBJ whole genome shotgun (WGS) entry which is preliminary data.</text>
</comment>
<dbReference type="Proteomes" id="UP001054945">
    <property type="component" value="Unassembled WGS sequence"/>
</dbReference>
<name>A0AAV4UWZ9_CAEEX</name>
<organism evidence="1 2">
    <name type="scientific">Caerostris extrusa</name>
    <name type="common">Bark spider</name>
    <name type="synonym">Caerostris bankana</name>
    <dbReference type="NCBI Taxonomy" id="172846"/>
    <lineage>
        <taxon>Eukaryota</taxon>
        <taxon>Metazoa</taxon>
        <taxon>Ecdysozoa</taxon>
        <taxon>Arthropoda</taxon>
        <taxon>Chelicerata</taxon>
        <taxon>Arachnida</taxon>
        <taxon>Araneae</taxon>
        <taxon>Araneomorphae</taxon>
        <taxon>Entelegynae</taxon>
        <taxon>Araneoidea</taxon>
        <taxon>Araneidae</taxon>
        <taxon>Caerostris</taxon>
    </lineage>
</organism>
<dbReference type="EMBL" id="BPLR01013600">
    <property type="protein sequence ID" value="GIY62278.1"/>
    <property type="molecule type" value="Genomic_DNA"/>
</dbReference>
<reference evidence="1 2" key="1">
    <citation type="submission" date="2021-06" db="EMBL/GenBank/DDBJ databases">
        <title>Caerostris extrusa draft genome.</title>
        <authorList>
            <person name="Kono N."/>
            <person name="Arakawa K."/>
        </authorList>
    </citation>
    <scope>NUCLEOTIDE SEQUENCE [LARGE SCALE GENOMIC DNA]</scope>
</reference>
<evidence type="ECO:0000313" key="1">
    <source>
        <dbReference type="EMBL" id="GIY62278.1"/>
    </source>
</evidence>
<keyword evidence="2" id="KW-1185">Reference proteome</keyword>
<evidence type="ECO:0000313" key="2">
    <source>
        <dbReference type="Proteomes" id="UP001054945"/>
    </source>
</evidence>
<dbReference type="AlphaFoldDB" id="A0AAV4UWZ9"/>
<proteinExistence type="predicted"/>
<gene>
    <name evidence="1" type="ORF">CEXT_552701</name>
</gene>